<comment type="caution">
    <text evidence="12">The sequence shown here is derived from an EMBL/GenBank/DDBJ whole genome shotgun (WGS) entry which is preliminary data.</text>
</comment>
<dbReference type="PANTHER" id="PTHR37984">
    <property type="entry name" value="PROTEIN CBG26694"/>
    <property type="match status" value="1"/>
</dbReference>
<evidence type="ECO:0000256" key="8">
    <source>
        <dbReference type="ARBA" id="ARBA00022801"/>
    </source>
</evidence>
<organism evidence="12 13">
    <name type="scientific">Polypterus senegalus</name>
    <name type="common">Senegal bichir</name>
    <dbReference type="NCBI Taxonomy" id="55291"/>
    <lineage>
        <taxon>Eukaryota</taxon>
        <taxon>Metazoa</taxon>
        <taxon>Chordata</taxon>
        <taxon>Craniata</taxon>
        <taxon>Vertebrata</taxon>
        <taxon>Euteleostomi</taxon>
        <taxon>Actinopterygii</taxon>
        <taxon>Polypteriformes</taxon>
        <taxon>Polypteridae</taxon>
        <taxon>Polypterus</taxon>
    </lineage>
</organism>
<dbReference type="GO" id="GO:0004523">
    <property type="term" value="F:RNA-DNA hybrid ribonuclease activity"/>
    <property type="evidence" value="ECO:0007669"/>
    <property type="project" value="UniProtKB-EC"/>
</dbReference>
<dbReference type="EMBL" id="JAATIS010002524">
    <property type="protein sequence ID" value="KAG2465187.1"/>
    <property type="molecule type" value="Genomic_DNA"/>
</dbReference>
<dbReference type="GO" id="GO:0006508">
    <property type="term" value="P:proteolysis"/>
    <property type="evidence" value="ECO:0007669"/>
    <property type="project" value="UniProtKB-KW"/>
</dbReference>
<dbReference type="SUPFAM" id="SSF56672">
    <property type="entry name" value="DNA/RNA polymerases"/>
    <property type="match status" value="1"/>
</dbReference>
<feature type="non-terminal residue" evidence="12">
    <location>
        <position position="1"/>
    </location>
</feature>
<keyword evidence="3" id="KW-0645">Protease</keyword>
<evidence type="ECO:0000256" key="7">
    <source>
        <dbReference type="ARBA" id="ARBA00022759"/>
    </source>
</evidence>
<evidence type="ECO:0000256" key="1">
    <source>
        <dbReference type="ARBA" id="ARBA00010879"/>
    </source>
</evidence>
<dbReference type="EC" id="3.1.26.4" evidence="2"/>
<keyword evidence="6" id="KW-0540">Nuclease</keyword>
<reference evidence="12 13" key="1">
    <citation type="journal article" date="2021" name="Cell">
        <title>Tracing the genetic footprints of vertebrate landing in non-teleost ray-finned fishes.</title>
        <authorList>
            <person name="Bi X."/>
            <person name="Wang K."/>
            <person name="Yang L."/>
            <person name="Pan H."/>
            <person name="Jiang H."/>
            <person name="Wei Q."/>
            <person name="Fang M."/>
            <person name="Yu H."/>
            <person name="Zhu C."/>
            <person name="Cai Y."/>
            <person name="He Y."/>
            <person name="Gan X."/>
            <person name="Zeng H."/>
            <person name="Yu D."/>
            <person name="Zhu Y."/>
            <person name="Jiang H."/>
            <person name="Qiu Q."/>
            <person name="Yang H."/>
            <person name="Zhang Y.E."/>
            <person name="Wang W."/>
            <person name="Zhu M."/>
            <person name="He S."/>
            <person name="Zhang G."/>
        </authorList>
    </citation>
    <scope>NUCLEOTIDE SEQUENCE [LARGE SCALE GENOMIC DNA]</scope>
    <source>
        <strain evidence="12">Bchr_013</strain>
    </source>
</reference>
<dbReference type="AlphaFoldDB" id="A0A8X7XBR8"/>
<dbReference type="Pfam" id="PF00078">
    <property type="entry name" value="RVT_1"/>
    <property type="match status" value="1"/>
</dbReference>
<accession>A0A8X7XBR8</accession>
<dbReference type="Pfam" id="PF17919">
    <property type="entry name" value="RT_RNaseH_2"/>
    <property type="match status" value="1"/>
</dbReference>
<dbReference type="GO" id="GO:0003964">
    <property type="term" value="F:RNA-directed DNA polymerase activity"/>
    <property type="evidence" value="ECO:0007669"/>
    <property type="project" value="UniProtKB-KW"/>
</dbReference>
<dbReference type="Gene3D" id="3.10.10.10">
    <property type="entry name" value="HIV Type 1 Reverse Transcriptase, subunit A, domain 1"/>
    <property type="match status" value="1"/>
</dbReference>
<dbReference type="Gene3D" id="3.30.70.270">
    <property type="match status" value="2"/>
</dbReference>
<evidence type="ECO:0000313" key="13">
    <source>
        <dbReference type="Proteomes" id="UP000886611"/>
    </source>
</evidence>
<name>A0A8X7XBR8_POLSE</name>
<keyword evidence="4" id="KW-0808">Transferase</keyword>
<protein>
    <recommendedName>
        <fullName evidence="2">ribonuclease H</fullName>
        <ecNumber evidence="2">3.1.26.4</ecNumber>
    </recommendedName>
</protein>
<keyword evidence="13" id="KW-1185">Reference proteome</keyword>
<evidence type="ECO:0000259" key="11">
    <source>
        <dbReference type="PROSITE" id="PS50878"/>
    </source>
</evidence>
<keyword evidence="9" id="KW-0695">RNA-directed DNA polymerase</keyword>
<keyword evidence="5" id="KW-0548">Nucleotidyltransferase</keyword>
<dbReference type="CDD" id="cd01647">
    <property type="entry name" value="RT_LTR"/>
    <property type="match status" value="1"/>
</dbReference>
<keyword evidence="7" id="KW-0255">Endonuclease</keyword>
<dbReference type="Gene3D" id="3.10.20.370">
    <property type="match status" value="1"/>
</dbReference>
<evidence type="ECO:0000256" key="6">
    <source>
        <dbReference type="ARBA" id="ARBA00022722"/>
    </source>
</evidence>
<dbReference type="InterPro" id="IPR043128">
    <property type="entry name" value="Rev_trsase/Diguanyl_cyclase"/>
</dbReference>
<dbReference type="PANTHER" id="PTHR37984:SF5">
    <property type="entry name" value="PROTEIN NYNRIN-LIKE"/>
    <property type="match status" value="1"/>
</dbReference>
<sequence length="452" mass="52044">MSPVSYKVRIPGRRKPFKILHINLLKEWHNRQEVNTSLAAVFQTDVAIGNDLTDTQKTELLSLIERNTDIFSDLPGKTNITKHKITTELGVCVQMQPFWIPEARRNIVCEEVKKMLTLGVIRESKSDWCSPLVLVPKQDGSVRFCIDFRCLNKVSKFDAYPMSRVDELLEKLGQASYISTLDLMKGYWQVPLEASSCEKTAFATPDGLYEFTRLPFGLHGAPLTFQRMMDQILRPHSEYSGAYLDDVVIFSNDWQTHLERLQAILERLRQAGLTANPKKCKLGMSETHYFGYSLGNGLLRPQLRKIEEMLVYPRPETQKKVRTFLGVASYYRRFIPNFAHRAAPLTELTRGRKNQPILWTENCERSFSDLKKALSSYPVLRNPDFTKDFILQTDASAFGVGAVLSQIFDGEEHPITYLSRKLLPRERNYSTIEKVCLAIRWAVEALRYYLWG</sequence>
<comment type="similarity">
    <text evidence="1">Belongs to the beta type-B retroviral polymerase family. HERV class-II K(HML-2) pol subfamily.</text>
</comment>
<evidence type="ECO:0000256" key="2">
    <source>
        <dbReference type="ARBA" id="ARBA00012180"/>
    </source>
</evidence>
<evidence type="ECO:0000256" key="5">
    <source>
        <dbReference type="ARBA" id="ARBA00022695"/>
    </source>
</evidence>
<dbReference type="InterPro" id="IPR041577">
    <property type="entry name" value="RT_RNaseH_2"/>
</dbReference>
<evidence type="ECO:0000256" key="3">
    <source>
        <dbReference type="ARBA" id="ARBA00022670"/>
    </source>
</evidence>
<dbReference type="FunFam" id="3.10.10.10:FF:000007">
    <property type="entry name" value="Retrovirus-related Pol polyprotein from transposon 17.6-like Protein"/>
    <property type="match status" value="1"/>
</dbReference>
<keyword evidence="10" id="KW-0511">Multifunctional enzyme</keyword>
<evidence type="ECO:0000256" key="4">
    <source>
        <dbReference type="ARBA" id="ARBA00022679"/>
    </source>
</evidence>
<evidence type="ECO:0000313" key="12">
    <source>
        <dbReference type="EMBL" id="KAG2465187.1"/>
    </source>
</evidence>
<evidence type="ECO:0000256" key="10">
    <source>
        <dbReference type="ARBA" id="ARBA00023268"/>
    </source>
</evidence>
<dbReference type="InterPro" id="IPR043502">
    <property type="entry name" value="DNA/RNA_pol_sf"/>
</dbReference>
<dbReference type="GO" id="GO:0008233">
    <property type="term" value="F:peptidase activity"/>
    <property type="evidence" value="ECO:0007669"/>
    <property type="project" value="UniProtKB-KW"/>
</dbReference>
<evidence type="ECO:0000256" key="9">
    <source>
        <dbReference type="ARBA" id="ARBA00022918"/>
    </source>
</evidence>
<proteinExistence type="inferred from homology"/>
<dbReference type="Proteomes" id="UP000886611">
    <property type="component" value="Unassembled WGS sequence"/>
</dbReference>
<keyword evidence="8" id="KW-0378">Hydrolase</keyword>
<gene>
    <name evidence="12" type="primary">Pol_5</name>
    <name evidence="12" type="ORF">GTO96_0009623</name>
</gene>
<feature type="domain" description="Reverse transcriptase" evidence="11">
    <location>
        <begin position="116"/>
        <end position="294"/>
    </location>
</feature>
<dbReference type="InterPro" id="IPR050951">
    <property type="entry name" value="Retrovirus_Pol_polyprotein"/>
</dbReference>
<feature type="non-terminal residue" evidence="12">
    <location>
        <position position="452"/>
    </location>
</feature>
<dbReference type="FunFam" id="3.30.70.270:FF:000020">
    <property type="entry name" value="Transposon Tf2-6 polyprotein-like Protein"/>
    <property type="match status" value="1"/>
</dbReference>
<dbReference type="PROSITE" id="PS50878">
    <property type="entry name" value="RT_POL"/>
    <property type="match status" value="1"/>
</dbReference>
<dbReference type="FunFam" id="3.10.20.370:FF:000001">
    <property type="entry name" value="Retrovirus-related Pol polyprotein from transposon 17.6-like protein"/>
    <property type="match status" value="1"/>
</dbReference>
<dbReference type="InterPro" id="IPR000477">
    <property type="entry name" value="RT_dom"/>
</dbReference>